<dbReference type="InterPro" id="IPR005045">
    <property type="entry name" value="CDC50/LEM3_fam"/>
</dbReference>
<comment type="subcellular location">
    <subcellularLocation>
        <location evidence="1">Membrane</location>
        <topology evidence="1">Multi-pass membrane protein</topology>
    </subcellularLocation>
</comment>
<protein>
    <submittedName>
        <fullName evidence="7">Cell cycle control protein 50A-like protein</fullName>
    </submittedName>
</protein>
<organism evidence="7 8">
    <name type="scientific">Dinothrombium tinctorium</name>
    <dbReference type="NCBI Taxonomy" id="1965070"/>
    <lineage>
        <taxon>Eukaryota</taxon>
        <taxon>Metazoa</taxon>
        <taxon>Ecdysozoa</taxon>
        <taxon>Arthropoda</taxon>
        <taxon>Chelicerata</taxon>
        <taxon>Arachnida</taxon>
        <taxon>Acari</taxon>
        <taxon>Acariformes</taxon>
        <taxon>Trombidiformes</taxon>
        <taxon>Prostigmata</taxon>
        <taxon>Anystina</taxon>
        <taxon>Parasitengona</taxon>
        <taxon>Trombidioidea</taxon>
        <taxon>Trombidiidae</taxon>
        <taxon>Dinothrombium</taxon>
    </lineage>
</organism>
<keyword evidence="8" id="KW-1185">Reference proteome</keyword>
<keyword evidence="3 6" id="KW-0812">Transmembrane</keyword>
<evidence type="ECO:0000256" key="2">
    <source>
        <dbReference type="ARBA" id="ARBA00009457"/>
    </source>
</evidence>
<name>A0A3S3RFR5_9ACAR</name>
<dbReference type="OrthoDB" id="340608at2759"/>
<evidence type="ECO:0000313" key="8">
    <source>
        <dbReference type="Proteomes" id="UP000285301"/>
    </source>
</evidence>
<comment type="caution">
    <text evidence="7">The sequence shown here is derived from an EMBL/GenBank/DDBJ whole genome shotgun (WGS) entry which is preliminary data.</text>
</comment>
<keyword evidence="4 6" id="KW-1133">Transmembrane helix</keyword>
<gene>
    <name evidence="7" type="ORF">B4U79_15339</name>
</gene>
<dbReference type="GO" id="GO:0005794">
    <property type="term" value="C:Golgi apparatus"/>
    <property type="evidence" value="ECO:0007669"/>
    <property type="project" value="TreeGrafter"/>
</dbReference>
<dbReference type="AlphaFoldDB" id="A0A3S3RFR5"/>
<feature type="transmembrane region" description="Helical" evidence="6">
    <location>
        <begin position="20"/>
        <end position="40"/>
    </location>
</feature>
<reference evidence="7 8" key="1">
    <citation type="journal article" date="2018" name="Gigascience">
        <title>Genomes of trombidid mites reveal novel predicted allergens and laterally-transferred genes associated with secondary metabolism.</title>
        <authorList>
            <person name="Dong X."/>
            <person name="Chaisiri K."/>
            <person name="Xia D."/>
            <person name="Armstrong S.D."/>
            <person name="Fang Y."/>
            <person name="Donnelly M.J."/>
            <person name="Kadowaki T."/>
            <person name="McGarry J.W."/>
            <person name="Darby A.C."/>
            <person name="Makepeace B.L."/>
        </authorList>
    </citation>
    <scope>NUCLEOTIDE SEQUENCE [LARGE SCALE GENOMIC DNA]</scope>
    <source>
        <strain evidence="7">UoL-WK</strain>
    </source>
</reference>
<dbReference type="EMBL" id="NCKU01012003">
    <property type="protein sequence ID" value="RWS00230.1"/>
    <property type="molecule type" value="Genomic_DNA"/>
</dbReference>
<accession>A0A3S3RFR5</accession>
<dbReference type="PIRSF" id="PIRSF015840">
    <property type="entry name" value="DUF284_TM_euk"/>
    <property type="match status" value="1"/>
</dbReference>
<evidence type="ECO:0000256" key="5">
    <source>
        <dbReference type="ARBA" id="ARBA00023136"/>
    </source>
</evidence>
<dbReference type="PANTHER" id="PTHR10926">
    <property type="entry name" value="CELL CYCLE CONTROL PROTEIN 50"/>
    <property type="match status" value="1"/>
</dbReference>
<dbReference type="PANTHER" id="PTHR10926:SF0">
    <property type="entry name" value="CDC50, ISOFORM A"/>
    <property type="match status" value="1"/>
</dbReference>
<dbReference type="GO" id="GO:0005886">
    <property type="term" value="C:plasma membrane"/>
    <property type="evidence" value="ECO:0007669"/>
    <property type="project" value="TreeGrafter"/>
</dbReference>
<dbReference type="Pfam" id="PF03381">
    <property type="entry name" value="CDC50"/>
    <property type="match status" value="1"/>
</dbReference>
<keyword evidence="5 6" id="KW-0472">Membrane</keyword>
<evidence type="ECO:0000256" key="3">
    <source>
        <dbReference type="ARBA" id="ARBA00022692"/>
    </source>
</evidence>
<comment type="similarity">
    <text evidence="2">Belongs to the CDC50/LEM3 family.</text>
</comment>
<feature type="non-terminal residue" evidence="7">
    <location>
        <position position="1"/>
    </location>
</feature>
<evidence type="ECO:0000256" key="6">
    <source>
        <dbReference type="SAM" id="Phobius"/>
    </source>
</evidence>
<dbReference type="GO" id="GO:0005783">
    <property type="term" value="C:endoplasmic reticulum"/>
    <property type="evidence" value="ECO:0007669"/>
    <property type="project" value="TreeGrafter"/>
</dbReference>
<sequence>SAFKQQKLPAWQPILTAGTVLPTFFLIGLAFVPIGFGLLMTARQVQEEIIDYTHCKPVNSNETCARLIEVYNQTSCTCHINVTLKENFTRDVYVYYGLTNFYQNHRRYVKSRDDKQLLGVTDKTLSGDCEPFAYREVGNKKMPIAPCGAIANSIFNDTFDLYKVVDKTGKETTGVKMLRTGIAWATDKNAKFRNPPGNLSEAFKGFTNPPNWGNRTIYNLDNDPNNNGYLNEALIVWMRTAALPSFRKIYARIDHAEQSVKLSLPKGLYYLIVNYNFPVTSFKGTKSLIISNTSWLGGRNSFLGIAYIVVGCLCLLLSAIFLFIHKKFGRSTNDLINVSQRTPYLNS</sequence>
<dbReference type="Proteomes" id="UP000285301">
    <property type="component" value="Unassembled WGS sequence"/>
</dbReference>
<dbReference type="STRING" id="1965070.A0A3S3RFR5"/>
<evidence type="ECO:0000313" key="7">
    <source>
        <dbReference type="EMBL" id="RWS00230.1"/>
    </source>
</evidence>
<evidence type="ECO:0000256" key="1">
    <source>
        <dbReference type="ARBA" id="ARBA00004141"/>
    </source>
</evidence>
<proteinExistence type="inferred from homology"/>
<evidence type="ECO:0000256" key="4">
    <source>
        <dbReference type="ARBA" id="ARBA00022989"/>
    </source>
</evidence>
<feature type="transmembrane region" description="Helical" evidence="6">
    <location>
        <begin position="302"/>
        <end position="324"/>
    </location>
</feature>